<gene>
    <name evidence="1" type="ORF">B4135_2912</name>
</gene>
<dbReference type="EMBL" id="LQYT01000082">
    <property type="protein sequence ID" value="KYD13249.1"/>
    <property type="molecule type" value="Genomic_DNA"/>
</dbReference>
<sequence>MPLHRKKDKFSQLLCDISNNLKEASAFFPDFYSSRNKNSPKTAS</sequence>
<dbReference type="STRING" id="301148.B4135_2912"/>
<organism evidence="1 2">
    <name type="scientific">Caldibacillus debilis</name>
    <dbReference type="NCBI Taxonomy" id="301148"/>
    <lineage>
        <taxon>Bacteria</taxon>
        <taxon>Bacillati</taxon>
        <taxon>Bacillota</taxon>
        <taxon>Bacilli</taxon>
        <taxon>Bacillales</taxon>
        <taxon>Bacillaceae</taxon>
        <taxon>Caldibacillus</taxon>
    </lineage>
</organism>
<name>A0A150LMN8_9BACI</name>
<accession>A0A150LMN8</accession>
<dbReference type="Proteomes" id="UP000075683">
    <property type="component" value="Unassembled WGS sequence"/>
</dbReference>
<proteinExistence type="predicted"/>
<reference evidence="1 2" key="1">
    <citation type="submission" date="2016-01" db="EMBL/GenBank/DDBJ databases">
        <title>Draft Genome Sequences of Seven Thermophilic Sporeformers Isolated from Foods.</title>
        <authorList>
            <person name="Berendsen E.M."/>
            <person name="Wells-Bennik M.H."/>
            <person name="Krawcyk A.O."/>
            <person name="De Jong A."/>
            <person name="Holsappel S."/>
            <person name="Eijlander R.T."/>
            <person name="Kuipers O.P."/>
        </authorList>
    </citation>
    <scope>NUCLEOTIDE SEQUENCE [LARGE SCALE GENOMIC DNA]</scope>
    <source>
        <strain evidence="1 2">B4135</strain>
    </source>
</reference>
<dbReference type="AlphaFoldDB" id="A0A150LMN8"/>
<evidence type="ECO:0000313" key="2">
    <source>
        <dbReference type="Proteomes" id="UP000075683"/>
    </source>
</evidence>
<comment type="caution">
    <text evidence="1">The sequence shown here is derived from an EMBL/GenBank/DDBJ whole genome shotgun (WGS) entry which is preliminary data.</text>
</comment>
<protein>
    <submittedName>
        <fullName evidence="1">Uncharacterized protein</fullName>
    </submittedName>
</protein>
<evidence type="ECO:0000313" key="1">
    <source>
        <dbReference type="EMBL" id="KYD13249.1"/>
    </source>
</evidence>